<accession>A0A6J7NG41</accession>
<gene>
    <name evidence="1" type="ORF">UFOPK3026_01142</name>
    <name evidence="2" type="ORF">UFOPK4020_00182</name>
</gene>
<dbReference type="PROSITE" id="PS51257">
    <property type="entry name" value="PROKAR_LIPOPROTEIN"/>
    <property type="match status" value="1"/>
</dbReference>
<proteinExistence type="predicted"/>
<evidence type="ECO:0000313" key="2">
    <source>
        <dbReference type="EMBL" id="CAB4989559.1"/>
    </source>
</evidence>
<dbReference type="EMBL" id="CAFAAP010000183">
    <property type="protein sequence ID" value="CAB4811488.1"/>
    <property type="molecule type" value="Genomic_DNA"/>
</dbReference>
<dbReference type="EMBL" id="CAFBOV010000020">
    <property type="protein sequence ID" value="CAB4989559.1"/>
    <property type="molecule type" value="Genomic_DNA"/>
</dbReference>
<dbReference type="AlphaFoldDB" id="A0A6J7NG41"/>
<protein>
    <submittedName>
        <fullName evidence="2">Unannotated protein</fullName>
    </submittedName>
</protein>
<organism evidence="2">
    <name type="scientific">freshwater metagenome</name>
    <dbReference type="NCBI Taxonomy" id="449393"/>
    <lineage>
        <taxon>unclassified sequences</taxon>
        <taxon>metagenomes</taxon>
        <taxon>ecological metagenomes</taxon>
    </lineage>
</organism>
<reference evidence="2" key="1">
    <citation type="submission" date="2020-05" db="EMBL/GenBank/DDBJ databases">
        <authorList>
            <person name="Chiriac C."/>
            <person name="Salcher M."/>
            <person name="Ghai R."/>
            <person name="Kavagutti S V."/>
        </authorList>
    </citation>
    <scope>NUCLEOTIDE SEQUENCE</scope>
</reference>
<sequence>MSPCKRFRQRTFTRWLIAILFAVLTTSCSQSADTDAVCDSADRWNLASTGFAEISSDLESTSPGRLREVFSELVSTLSTMSEFAPPRIYVSIAKLAETYESFASALEAIDWQGGMITKDAAATSAAVRLASDEIELAQTDLGEFIDTECQVVIENVINKLPSEGTTLPDPLVQDENKELPDVSADNEQSVAASFGFLVVERFGVAITNEQALCIGTALIDKNIINNSQLDKNYWNMVQQTFDECLVTINVAEFLQK</sequence>
<evidence type="ECO:0000313" key="1">
    <source>
        <dbReference type="EMBL" id="CAB4811488.1"/>
    </source>
</evidence>
<name>A0A6J7NG41_9ZZZZ</name>